<reference evidence="3" key="1">
    <citation type="submission" date="2022-01" db="EMBL/GenBank/DDBJ databases">
        <authorList>
            <person name="Jo J.-H."/>
            <person name="Im W.-T."/>
        </authorList>
    </citation>
    <scope>NUCLEOTIDE SEQUENCE</scope>
    <source>
        <strain evidence="3">NA20</strain>
    </source>
</reference>
<name>A0ABS9KWH0_9BACT</name>
<keyword evidence="3" id="KW-0378">Hydrolase</keyword>
<dbReference type="EMBL" id="JAKLTR010000014">
    <property type="protein sequence ID" value="MCG2616666.1"/>
    <property type="molecule type" value="Genomic_DNA"/>
</dbReference>
<feature type="transmembrane region" description="Helical" evidence="1">
    <location>
        <begin position="20"/>
        <end position="38"/>
    </location>
</feature>
<proteinExistence type="predicted"/>
<keyword evidence="3" id="KW-0645">Protease</keyword>
<comment type="caution">
    <text evidence="3">The sequence shown here is derived from an EMBL/GenBank/DDBJ whole genome shotgun (WGS) entry which is preliminary data.</text>
</comment>
<dbReference type="Pfam" id="PF02517">
    <property type="entry name" value="Rce1-like"/>
    <property type="match status" value="1"/>
</dbReference>
<dbReference type="RefSeq" id="WP_237875204.1">
    <property type="nucleotide sequence ID" value="NZ_JAKLTR010000014.1"/>
</dbReference>
<keyword evidence="1" id="KW-1133">Transmembrane helix</keyword>
<sequence length="302" mass="34105">MKEIIGYIKGFAREVDKTVLIFSSVFIALMVGLNYGASLEKRLVSSDVLPYSQLTGRVIMFGICFGVPYLILSFRKKIKFPAALLCCLVIAPCLFALKAGIDLEWSISRDHEWNIFWNEILYWPVRTVGMSLLLFACWKVFNRQRDNYGLSAKDLHWKPYWMMLVFMVPLIAIASTQPDFLHTYPKLKNILPLPGDASPGWYYKLLYELAYGSDFFSIELFFRGFLVIGFAKWVGKDAIIPMACFYCSIHFGKPLGECISSYFGGLLLGIVSYHTRSIYGGLMVHLGIAWLMEVGAVIGGGG</sequence>
<dbReference type="GO" id="GO:0008237">
    <property type="term" value="F:metallopeptidase activity"/>
    <property type="evidence" value="ECO:0007669"/>
    <property type="project" value="UniProtKB-KW"/>
</dbReference>
<evidence type="ECO:0000313" key="3">
    <source>
        <dbReference type="EMBL" id="MCG2616666.1"/>
    </source>
</evidence>
<keyword evidence="3" id="KW-0482">Metalloprotease</keyword>
<feature type="transmembrane region" description="Helical" evidence="1">
    <location>
        <begin position="279"/>
        <end position="299"/>
    </location>
</feature>
<gene>
    <name evidence="3" type="ORF">LZZ85_20370</name>
</gene>
<keyword evidence="4" id="KW-1185">Reference proteome</keyword>
<feature type="transmembrane region" description="Helical" evidence="1">
    <location>
        <begin position="121"/>
        <end position="138"/>
    </location>
</feature>
<feature type="transmembrane region" description="Helical" evidence="1">
    <location>
        <begin position="215"/>
        <end position="234"/>
    </location>
</feature>
<feature type="transmembrane region" description="Helical" evidence="1">
    <location>
        <begin position="58"/>
        <end position="75"/>
    </location>
</feature>
<organism evidence="3 4">
    <name type="scientific">Terrimonas ginsenosidimutans</name>
    <dbReference type="NCBI Taxonomy" id="2908004"/>
    <lineage>
        <taxon>Bacteria</taxon>
        <taxon>Pseudomonadati</taxon>
        <taxon>Bacteroidota</taxon>
        <taxon>Chitinophagia</taxon>
        <taxon>Chitinophagales</taxon>
        <taxon>Chitinophagaceae</taxon>
        <taxon>Terrimonas</taxon>
    </lineage>
</organism>
<evidence type="ECO:0000313" key="4">
    <source>
        <dbReference type="Proteomes" id="UP001165367"/>
    </source>
</evidence>
<accession>A0ABS9KWH0</accession>
<keyword evidence="1" id="KW-0812">Transmembrane</keyword>
<dbReference type="InterPro" id="IPR003675">
    <property type="entry name" value="Rce1/LyrA-like_dom"/>
</dbReference>
<feature type="transmembrane region" description="Helical" evidence="1">
    <location>
        <begin position="159"/>
        <end position="177"/>
    </location>
</feature>
<evidence type="ECO:0000256" key="1">
    <source>
        <dbReference type="SAM" id="Phobius"/>
    </source>
</evidence>
<protein>
    <submittedName>
        <fullName evidence="3">CPBP family intramembrane metalloprotease</fullName>
    </submittedName>
</protein>
<keyword evidence="1" id="KW-0472">Membrane</keyword>
<feature type="transmembrane region" description="Helical" evidence="1">
    <location>
        <begin position="82"/>
        <end position="101"/>
    </location>
</feature>
<dbReference type="Proteomes" id="UP001165367">
    <property type="component" value="Unassembled WGS sequence"/>
</dbReference>
<evidence type="ECO:0000259" key="2">
    <source>
        <dbReference type="Pfam" id="PF02517"/>
    </source>
</evidence>
<feature type="domain" description="CAAX prenyl protease 2/Lysostaphin resistance protein A-like" evidence="2">
    <location>
        <begin position="219"/>
        <end position="289"/>
    </location>
</feature>